<dbReference type="InterPro" id="IPR014729">
    <property type="entry name" value="Rossmann-like_a/b/a_fold"/>
</dbReference>
<comment type="function">
    <text evidence="12">Catalyzes the attachment of valine to tRNA(Val). As ValRS can inadvertently accommodate and process structurally similar amino acids such as threonine, to avoid such errors, it has a 'posttransfer' editing activity that hydrolyzes mischarged Thr-tRNA(Val) in a tRNA-dependent manner.</text>
</comment>
<gene>
    <name evidence="12" type="primary">valS</name>
    <name evidence="16" type="ORF">HMPREF3195_01750</name>
</gene>
<dbReference type="CDD" id="cd00817">
    <property type="entry name" value="ValRS_core"/>
    <property type="match status" value="1"/>
</dbReference>
<dbReference type="InterPro" id="IPR019499">
    <property type="entry name" value="Val-tRNA_synth_tRNA-bd"/>
</dbReference>
<dbReference type="Pfam" id="PF10458">
    <property type="entry name" value="Val_tRNA-synt_C"/>
    <property type="match status" value="1"/>
</dbReference>
<feature type="short sequence motif" description="'HIGH' region" evidence="12">
    <location>
        <begin position="45"/>
        <end position="55"/>
    </location>
</feature>
<evidence type="ECO:0000256" key="4">
    <source>
        <dbReference type="ARBA" id="ARBA00022598"/>
    </source>
</evidence>
<accession>A0A135YMK7</accession>
<dbReference type="PRINTS" id="PR00986">
    <property type="entry name" value="TRNASYNTHVAL"/>
</dbReference>
<dbReference type="EMBL" id="LSQZ01000087">
    <property type="protein sequence ID" value="KXI10630.1"/>
    <property type="molecule type" value="Genomic_DNA"/>
</dbReference>
<evidence type="ECO:0000256" key="9">
    <source>
        <dbReference type="ARBA" id="ARBA00023146"/>
    </source>
</evidence>
<comment type="similarity">
    <text evidence="11 12">Belongs to the class-I aminoacyl-tRNA synthetase family. ValS type 1 subfamily.</text>
</comment>
<name>A0A135YMK7_9FIRM</name>
<keyword evidence="6 12" id="KW-0067">ATP-binding</keyword>
<dbReference type="NCBIfam" id="TIGR00422">
    <property type="entry name" value="valS"/>
    <property type="match status" value="1"/>
</dbReference>
<dbReference type="PANTHER" id="PTHR11946:SF93">
    <property type="entry name" value="VALINE--TRNA LIGASE, CHLOROPLASTIC_MITOCHONDRIAL 2"/>
    <property type="match status" value="1"/>
</dbReference>
<comment type="caution">
    <text evidence="16">The sequence shown here is derived from an EMBL/GenBank/DDBJ whole genome shotgun (WGS) entry which is preliminary data.</text>
</comment>
<evidence type="ECO:0000256" key="12">
    <source>
        <dbReference type="HAMAP-Rule" id="MF_02004"/>
    </source>
</evidence>
<dbReference type="eggNOG" id="COG0525">
    <property type="taxonomic scope" value="Bacteria"/>
</dbReference>
<dbReference type="EC" id="6.1.1.9" evidence="12"/>
<dbReference type="GO" id="GO:0002161">
    <property type="term" value="F:aminoacyl-tRNA deacylase activity"/>
    <property type="evidence" value="ECO:0007669"/>
    <property type="project" value="InterPro"/>
</dbReference>
<dbReference type="InterPro" id="IPR002300">
    <property type="entry name" value="aa-tRNA-synth_Ia"/>
</dbReference>
<dbReference type="FunFam" id="3.40.50.620:FF:000098">
    <property type="entry name" value="Valine--tRNA ligase"/>
    <property type="match status" value="1"/>
</dbReference>
<evidence type="ECO:0000259" key="13">
    <source>
        <dbReference type="Pfam" id="PF00133"/>
    </source>
</evidence>
<dbReference type="NCBIfam" id="NF004349">
    <property type="entry name" value="PRK05729.1"/>
    <property type="match status" value="1"/>
</dbReference>
<organism evidence="16 17">
    <name type="scientific">Peptostreptococcus anaerobius</name>
    <dbReference type="NCBI Taxonomy" id="1261"/>
    <lineage>
        <taxon>Bacteria</taxon>
        <taxon>Bacillati</taxon>
        <taxon>Bacillota</taxon>
        <taxon>Clostridia</taxon>
        <taxon>Peptostreptococcales</taxon>
        <taxon>Peptostreptococcaceae</taxon>
        <taxon>Peptostreptococcus</taxon>
    </lineage>
</organism>
<comment type="subunit">
    <text evidence="2 12">Monomer.</text>
</comment>
<dbReference type="Pfam" id="PF08264">
    <property type="entry name" value="Anticodon_1"/>
    <property type="match status" value="1"/>
</dbReference>
<proteinExistence type="inferred from homology"/>
<comment type="domain">
    <text evidence="12">ValRS has two distinct active sites: one for aminoacylation and one for editing. The misactivated threonine is translocated from the active site to the editing site.</text>
</comment>
<dbReference type="PANTHER" id="PTHR11946">
    <property type="entry name" value="VALYL-TRNA SYNTHETASES"/>
    <property type="match status" value="1"/>
</dbReference>
<dbReference type="Gene3D" id="1.10.287.380">
    <property type="entry name" value="Valyl-tRNA synthetase, C-terminal domain"/>
    <property type="match status" value="1"/>
</dbReference>
<comment type="catalytic activity">
    <reaction evidence="10 12">
        <text>tRNA(Val) + L-valine + ATP = L-valyl-tRNA(Val) + AMP + diphosphate</text>
        <dbReference type="Rhea" id="RHEA:10704"/>
        <dbReference type="Rhea" id="RHEA-COMP:9672"/>
        <dbReference type="Rhea" id="RHEA-COMP:9708"/>
        <dbReference type="ChEBI" id="CHEBI:30616"/>
        <dbReference type="ChEBI" id="CHEBI:33019"/>
        <dbReference type="ChEBI" id="CHEBI:57762"/>
        <dbReference type="ChEBI" id="CHEBI:78442"/>
        <dbReference type="ChEBI" id="CHEBI:78537"/>
        <dbReference type="ChEBI" id="CHEBI:456215"/>
        <dbReference type="EC" id="6.1.1.9"/>
    </reaction>
</comment>
<dbReference type="GO" id="GO:0005524">
    <property type="term" value="F:ATP binding"/>
    <property type="evidence" value="ECO:0007669"/>
    <property type="project" value="UniProtKB-UniRule"/>
</dbReference>
<keyword evidence="8 12" id="KW-0175">Coiled coil</keyword>
<keyword evidence="9 12" id="KW-0030">Aminoacyl-tRNA synthetase</keyword>
<evidence type="ECO:0000256" key="6">
    <source>
        <dbReference type="ARBA" id="ARBA00022840"/>
    </source>
</evidence>
<dbReference type="InterPro" id="IPR013155">
    <property type="entry name" value="M/V/L/I-tRNA-synth_anticd-bd"/>
</dbReference>
<evidence type="ECO:0000256" key="7">
    <source>
        <dbReference type="ARBA" id="ARBA00022917"/>
    </source>
</evidence>
<dbReference type="HAMAP" id="MF_02004">
    <property type="entry name" value="Val_tRNA_synth_type1"/>
    <property type="match status" value="1"/>
</dbReference>
<comment type="domain">
    <text evidence="12">The C-terminal coiled-coil domain is crucial for aminoacylation activity.</text>
</comment>
<reference evidence="16 17" key="1">
    <citation type="submission" date="2016-02" db="EMBL/GenBank/DDBJ databases">
        <authorList>
            <person name="Wen L."/>
            <person name="He K."/>
            <person name="Yang H."/>
        </authorList>
    </citation>
    <scope>NUCLEOTIDE SEQUENCE [LARGE SCALE GENOMIC DNA]</scope>
    <source>
        <strain evidence="16 17">MJR8628A</strain>
    </source>
</reference>
<protein>
    <recommendedName>
        <fullName evidence="12">Valine--tRNA ligase</fullName>
        <ecNumber evidence="12">6.1.1.9</ecNumber>
    </recommendedName>
    <alternativeName>
        <fullName evidence="12">Valyl-tRNA synthetase</fullName>
        <shortName evidence="12">ValRS</shortName>
    </alternativeName>
</protein>
<feature type="domain" description="Valyl-tRNA synthetase tRNA-binding arm" evidence="15">
    <location>
        <begin position="818"/>
        <end position="883"/>
    </location>
</feature>
<evidence type="ECO:0000256" key="1">
    <source>
        <dbReference type="ARBA" id="ARBA00004496"/>
    </source>
</evidence>
<keyword evidence="7 12" id="KW-0648">Protein biosynthesis</keyword>
<dbReference type="GO" id="GO:0005829">
    <property type="term" value="C:cytosol"/>
    <property type="evidence" value="ECO:0007669"/>
    <property type="project" value="TreeGrafter"/>
</dbReference>
<feature type="domain" description="Aminoacyl-tRNA synthetase class Ia" evidence="13">
    <location>
        <begin position="17"/>
        <end position="564"/>
    </location>
</feature>
<dbReference type="FunFam" id="3.90.740.10:FF:000005">
    <property type="entry name" value="Valine--tRNA ligase, mitochondrial"/>
    <property type="match status" value="1"/>
</dbReference>
<dbReference type="FunFam" id="3.40.50.620:FF:000032">
    <property type="entry name" value="Valine--tRNA ligase"/>
    <property type="match status" value="1"/>
</dbReference>
<dbReference type="Gene3D" id="3.90.740.10">
    <property type="entry name" value="Valyl/Leucyl/Isoleucyl-tRNA synthetase, editing domain"/>
    <property type="match status" value="1"/>
</dbReference>
<evidence type="ECO:0000256" key="10">
    <source>
        <dbReference type="ARBA" id="ARBA00047552"/>
    </source>
</evidence>
<evidence type="ECO:0000256" key="2">
    <source>
        <dbReference type="ARBA" id="ARBA00011245"/>
    </source>
</evidence>
<dbReference type="InterPro" id="IPR009008">
    <property type="entry name" value="Val/Leu/Ile-tRNA-synth_edit"/>
</dbReference>
<evidence type="ECO:0000313" key="16">
    <source>
        <dbReference type="EMBL" id="KXI10630.1"/>
    </source>
</evidence>
<dbReference type="GO" id="GO:0006438">
    <property type="term" value="P:valyl-tRNA aminoacylation"/>
    <property type="evidence" value="ECO:0007669"/>
    <property type="project" value="UniProtKB-UniRule"/>
</dbReference>
<keyword evidence="3 12" id="KW-0963">Cytoplasm</keyword>
<dbReference type="InterPro" id="IPR037118">
    <property type="entry name" value="Val-tRNA_synth_C_sf"/>
</dbReference>
<evidence type="ECO:0000256" key="3">
    <source>
        <dbReference type="ARBA" id="ARBA00022490"/>
    </source>
</evidence>
<comment type="subcellular location">
    <subcellularLocation>
        <location evidence="1 12">Cytoplasm</location>
    </subcellularLocation>
</comment>
<dbReference type="CDD" id="cd07962">
    <property type="entry name" value="Anticodon_Ia_Val"/>
    <property type="match status" value="1"/>
</dbReference>
<dbReference type="GO" id="GO:0004832">
    <property type="term" value="F:valine-tRNA ligase activity"/>
    <property type="evidence" value="ECO:0007669"/>
    <property type="project" value="UniProtKB-UniRule"/>
</dbReference>
<dbReference type="InterPro" id="IPR010978">
    <property type="entry name" value="tRNA-bd_arm"/>
</dbReference>
<dbReference type="SUPFAM" id="SSF46589">
    <property type="entry name" value="tRNA-binding arm"/>
    <property type="match status" value="1"/>
</dbReference>
<evidence type="ECO:0000313" key="17">
    <source>
        <dbReference type="Proteomes" id="UP000070326"/>
    </source>
</evidence>
<dbReference type="AlphaFoldDB" id="A0A135YMK7"/>
<dbReference type="PATRIC" id="fig|1261.5.peg.1755"/>
<feature type="domain" description="Methionyl/Valyl/Leucyl/Isoleucyl-tRNA synthetase anticodon-binding" evidence="14">
    <location>
        <begin position="612"/>
        <end position="759"/>
    </location>
</feature>
<dbReference type="SUPFAM" id="SSF47323">
    <property type="entry name" value="Anticodon-binding domain of a subclass of class I aminoacyl-tRNA synthetases"/>
    <property type="match status" value="1"/>
</dbReference>
<evidence type="ECO:0000256" key="5">
    <source>
        <dbReference type="ARBA" id="ARBA00022741"/>
    </source>
</evidence>
<evidence type="ECO:0000259" key="14">
    <source>
        <dbReference type="Pfam" id="PF08264"/>
    </source>
</evidence>
<dbReference type="Proteomes" id="UP000070326">
    <property type="component" value="Unassembled WGS sequence"/>
</dbReference>
<evidence type="ECO:0000256" key="11">
    <source>
        <dbReference type="ARBA" id="ARBA00060830"/>
    </source>
</evidence>
<dbReference type="Gene3D" id="1.10.730.10">
    <property type="entry name" value="Isoleucyl-tRNA Synthetase, Domain 1"/>
    <property type="match status" value="1"/>
</dbReference>
<keyword evidence="5 12" id="KW-0547">Nucleotide-binding</keyword>
<evidence type="ECO:0000256" key="8">
    <source>
        <dbReference type="ARBA" id="ARBA00023054"/>
    </source>
</evidence>
<feature type="coiled-coil region" evidence="12">
    <location>
        <begin position="816"/>
        <end position="878"/>
    </location>
</feature>
<dbReference type="Gene3D" id="3.40.50.620">
    <property type="entry name" value="HUPs"/>
    <property type="match status" value="2"/>
</dbReference>
<dbReference type="PROSITE" id="PS00178">
    <property type="entry name" value="AA_TRNA_LIGASE_I"/>
    <property type="match status" value="1"/>
</dbReference>
<dbReference type="InterPro" id="IPR033705">
    <property type="entry name" value="Anticodon_Ia_Val"/>
</dbReference>
<dbReference type="InterPro" id="IPR009080">
    <property type="entry name" value="tRNAsynth_Ia_anticodon-bd"/>
</dbReference>
<dbReference type="Pfam" id="PF00133">
    <property type="entry name" value="tRNA-synt_1"/>
    <property type="match status" value="1"/>
</dbReference>
<dbReference type="STRING" id="1261.HMPREF3195_01750"/>
<feature type="binding site" evidence="12">
    <location>
        <position position="528"/>
    </location>
    <ligand>
        <name>ATP</name>
        <dbReference type="ChEBI" id="CHEBI:30616"/>
    </ligand>
</feature>
<dbReference type="SUPFAM" id="SSF52374">
    <property type="entry name" value="Nucleotidylyl transferase"/>
    <property type="match status" value="1"/>
</dbReference>
<dbReference type="FunFam" id="1.10.730.10:FF:000014">
    <property type="entry name" value="Valine--tRNA ligase"/>
    <property type="match status" value="1"/>
</dbReference>
<dbReference type="InterPro" id="IPR002303">
    <property type="entry name" value="Valyl-tRNA_ligase"/>
</dbReference>
<dbReference type="SUPFAM" id="SSF50677">
    <property type="entry name" value="ValRS/IleRS/LeuRS editing domain"/>
    <property type="match status" value="1"/>
</dbReference>
<dbReference type="InterPro" id="IPR001412">
    <property type="entry name" value="aa-tRNA-synth_I_CS"/>
</dbReference>
<keyword evidence="4 12" id="KW-0436">Ligase</keyword>
<sequence length="883" mass="102399">MENLPKNYDPKDFESRIYQDWQDKGCFKSSVNKDKKPFTIVMPPPNITGQLHMGHALDDTLQDTLIRWKRMDGFESLWIPGTDHASIATEVKVVDRIKKETGKSKYEFGRQEFLKEAWKWKDEFGGKIVNQVKKLGASCDWDRERFTMDEGCNRAVTKFFVKLYEEGHIYRGNRIINWCPSCKTTLSDAEVEHEDQEGNFWHIKYPIKDSDEFLEIATTRPETLLGDSGVAVHPEDERYTHLVGKIAVLPLVGRELPIVADEYVDKEFGTGAVKMTPAHDPNDFEVGKRHGLEEINVMNDDATMNDLAGKYVGMDRYECRKALVADLDEAGYLIGIKKHDHAVGTCYRCHTTIEPRLSLQWFVKMDELAKPAIEILKNKELKFVPEKFDKTYLQWLENIRDWCVSRQLWWGHQIPAYYCQDCGELIVAEEAPHECPKCHSNNIKQDEDVLDTWFSSGLWPFETLGWPEKSEELDYYFPTSVLVTGYDIIFFWVVRMAFSSMFCMNDKPFEHVLIHGLVRDSEGRKMSKSLGNGIDPLEIIDQFGADALRFTLITGNSPGNDMRFYMERVEFARNFNNKLWNASRFVFMNLEDESLLDGLTREAVEKDLTLADKWIISRANRIVDEVNTNMDKFELGIALQKSYEFTWSEYCDWYIEIVKPRLYGDDRDAKRAALYTLTYVLEKILKLLHPFIPFITEEIYSYLPTVEGLIITADYPHYDEADNMQVEEEKMNLIMEAIRKVRNVRTEMNVPPSKKAKILIVPTDEKIDAMEDGKDYFKSLASASEVEIQKDKSGIPEDAVSVVIDGVELFIPLDELVDFEKEKERLEKEKKKAISEIKRVEGKLNNPGFMNKAPEKLVEEEKAKKEKFEEILKTIEERLAKLK</sequence>
<evidence type="ECO:0000259" key="15">
    <source>
        <dbReference type="Pfam" id="PF10458"/>
    </source>
</evidence>
<dbReference type="RefSeq" id="WP_061102022.1">
    <property type="nucleotide sequence ID" value="NZ_CP096607.1"/>
</dbReference>
<feature type="short sequence motif" description="'KMSKS' region" evidence="12">
    <location>
        <begin position="525"/>
        <end position="529"/>
    </location>
</feature>
<dbReference type="FunFam" id="1.10.287.380:FF:000001">
    <property type="entry name" value="Valine--tRNA ligase"/>
    <property type="match status" value="1"/>
</dbReference>